<evidence type="ECO:0000313" key="2">
    <source>
        <dbReference type="Proteomes" id="UP001234178"/>
    </source>
</evidence>
<comment type="caution">
    <text evidence="1">The sequence shown here is derived from an EMBL/GenBank/DDBJ whole genome shotgun (WGS) entry which is preliminary data.</text>
</comment>
<sequence length="131" mass="15347">MGGGATVEKEEEDGKKKLGCHDPFLRTRMISIDVTQRFRSLCESCMFTLPTFFSRGKSNNKEPKKIRRREKERIAYIGPKDEMTRKMWVIWMEFAFGKTQFTSLDEAQHNPATYHRLTGSLQRTADVVWHE</sequence>
<dbReference type="Proteomes" id="UP001234178">
    <property type="component" value="Unassembled WGS sequence"/>
</dbReference>
<protein>
    <submittedName>
        <fullName evidence="1">Uncharacterized protein</fullName>
    </submittedName>
</protein>
<reference evidence="1 2" key="1">
    <citation type="journal article" date="2023" name="Nucleic Acids Res.">
        <title>The hologenome of Daphnia magna reveals possible DNA methylation and microbiome-mediated evolution of the host genome.</title>
        <authorList>
            <person name="Chaturvedi A."/>
            <person name="Li X."/>
            <person name="Dhandapani V."/>
            <person name="Marshall H."/>
            <person name="Kissane S."/>
            <person name="Cuenca-Cambronero M."/>
            <person name="Asole G."/>
            <person name="Calvet F."/>
            <person name="Ruiz-Romero M."/>
            <person name="Marangio P."/>
            <person name="Guigo R."/>
            <person name="Rago D."/>
            <person name="Mirbahai L."/>
            <person name="Eastwood N."/>
            <person name="Colbourne J.K."/>
            <person name="Zhou J."/>
            <person name="Mallon E."/>
            <person name="Orsini L."/>
        </authorList>
    </citation>
    <scope>NUCLEOTIDE SEQUENCE [LARGE SCALE GENOMIC DNA]</scope>
    <source>
        <strain evidence="1">LRV0_1</strain>
    </source>
</reference>
<evidence type="ECO:0000313" key="1">
    <source>
        <dbReference type="EMBL" id="KAK4009205.1"/>
    </source>
</evidence>
<name>A0ABQ9Z9M1_9CRUS</name>
<dbReference type="EMBL" id="JAOYFB010000003">
    <property type="protein sequence ID" value="KAK4009205.1"/>
    <property type="molecule type" value="Genomic_DNA"/>
</dbReference>
<gene>
    <name evidence="1" type="ORF">OUZ56_018314</name>
</gene>
<organism evidence="1 2">
    <name type="scientific">Daphnia magna</name>
    <dbReference type="NCBI Taxonomy" id="35525"/>
    <lineage>
        <taxon>Eukaryota</taxon>
        <taxon>Metazoa</taxon>
        <taxon>Ecdysozoa</taxon>
        <taxon>Arthropoda</taxon>
        <taxon>Crustacea</taxon>
        <taxon>Branchiopoda</taxon>
        <taxon>Diplostraca</taxon>
        <taxon>Cladocera</taxon>
        <taxon>Anomopoda</taxon>
        <taxon>Daphniidae</taxon>
        <taxon>Daphnia</taxon>
    </lineage>
</organism>
<keyword evidence="2" id="KW-1185">Reference proteome</keyword>
<proteinExistence type="predicted"/>
<accession>A0ABQ9Z9M1</accession>